<evidence type="ECO:0000313" key="1">
    <source>
        <dbReference type="EMBL" id="ARE27177.1"/>
    </source>
</evidence>
<accession>A0A1V0PD35</accession>
<evidence type="ECO:0000313" key="2">
    <source>
        <dbReference type="Proteomes" id="UP000191806"/>
    </source>
</evidence>
<keyword evidence="1" id="KW-0614">Plasmid</keyword>
<reference evidence="1 2" key="1">
    <citation type="journal article" date="2017" name="BMC Genomics">
        <title>Comparative and functional genomics of the Lactococcus lactis taxon; insights into evolution and niche adaptation.</title>
        <authorList>
            <person name="Kelleher P."/>
            <person name="Bottacini F."/>
            <person name="Mahony J."/>
            <person name="Kilcawley K.N."/>
            <person name="van Sinderen D."/>
        </authorList>
    </citation>
    <scope>NUCLEOTIDE SEQUENCE [LARGE SCALE GENOMIC DNA]</scope>
    <source>
        <strain evidence="1 2">JM1</strain>
        <plasmid evidence="2">pmpjm1</plasmid>
    </source>
</reference>
<name>A0A1V0PD35_LACLC</name>
<proteinExistence type="predicted"/>
<organism evidence="1 2">
    <name type="scientific">Lactococcus lactis subsp. cremoris</name>
    <name type="common">Streptococcus cremoris</name>
    <dbReference type="NCBI Taxonomy" id="1359"/>
    <lineage>
        <taxon>Bacteria</taxon>
        <taxon>Bacillati</taxon>
        <taxon>Bacillota</taxon>
        <taxon>Bacilli</taxon>
        <taxon>Lactobacillales</taxon>
        <taxon>Streptococcaceae</taxon>
        <taxon>Lactococcus</taxon>
    </lineage>
</organism>
<dbReference type="RefSeq" id="WP_063280683.1">
    <property type="nucleotide sequence ID" value="NZ_CP016746.2"/>
</dbReference>
<gene>
    <name evidence="1" type="ORF">LLJM1_04165</name>
</gene>
<dbReference type="EMBL" id="CP016746">
    <property type="protein sequence ID" value="ARE27177.1"/>
    <property type="molecule type" value="Genomic_DNA"/>
</dbReference>
<protein>
    <submittedName>
        <fullName evidence="1">Uncharacterized protein</fullName>
    </submittedName>
</protein>
<sequence length="358" mass="43539">MEQENFENFINFLISCAHDEEIDEMVIQEETNCLFKHISGTMFEYLYFSLTDDKEYIRTYTEDHTNYLIDHLSDENTGLILKYHKIKNQTIKEFVFRLLLTSYIFTFKKSFKYYFNTRIFDSDHKTNFEKSLIYAEEILLYALKKIERKQKYDCMDGLTFRLFKGYIKNAGHHYFSELRIMNNLVRVPQQFEVLDIHIKTNYKFVDFDALPIEEQRLIVNDFFNELNPTIKKHGDKRVTDYLRSREMRKEPLDYDVDTESAIYKGPREEKIVFKDFDIDKFDDLLLTYFDFFSDPAKKELARFSHFYRKCVKNGRREYKCPQPYLSNEDKKIFIQIFNELFNLDNFFEMTHLDYNLNL</sequence>
<geneLocation type="plasmid" evidence="2">
    <name>pmpjm1</name>
</geneLocation>
<dbReference type="AlphaFoldDB" id="A0A1V0PD35"/>
<dbReference type="Proteomes" id="UP000191806">
    <property type="component" value="Plasmid pJM1A"/>
</dbReference>